<dbReference type="Proteomes" id="UP001183176">
    <property type="component" value="Unassembled WGS sequence"/>
</dbReference>
<dbReference type="RefSeq" id="WP_311422680.1">
    <property type="nucleotide sequence ID" value="NZ_JAVREH010000008.1"/>
</dbReference>
<comment type="caution">
    <text evidence="1">The sequence shown here is derived from an EMBL/GenBank/DDBJ whole genome shotgun (WGS) entry which is preliminary data.</text>
</comment>
<protein>
    <recommendedName>
        <fullName evidence="3">DUF2188 domain-containing protein</fullName>
    </recommendedName>
</protein>
<gene>
    <name evidence="1" type="ORF">RM423_08980</name>
</gene>
<evidence type="ECO:0000313" key="2">
    <source>
        <dbReference type="Proteomes" id="UP001183176"/>
    </source>
</evidence>
<name>A0ABU2J973_9ACTN</name>
<organism evidence="1 2">
    <name type="scientific">Jatrophihabitans lederbergiae</name>
    <dbReference type="NCBI Taxonomy" id="3075547"/>
    <lineage>
        <taxon>Bacteria</taxon>
        <taxon>Bacillati</taxon>
        <taxon>Actinomycetota</taxon>
        <taxon>Actinomycetes</taxon>
        <taxon>Jatrophihabitantales</taxon>
        <taxon>Jatrophihabitantaceae</taxon>
        <taxon>Jatrophihabitans</taxon>
    </lineage>
</organism>
<keyword evidence="2" id="KW-1185">Reference proteome</keyword>
<dbReference type="EMBL" id="JAVREH010000008">
    <property type="protein sequence ID" value="MDT0261526.1"/>
    <property type="molecule type" value="Genomic_DNA"/>
</dbReference>
<accession>A0ABU2J973</accession>
<evidence type="ECO:0008006" key="3">
    <source>
        <dbReference type="Google" id="ProtNLM"/>
    </source>
</evidence>
<reference evidence="2" key="1">
    <citation type="submission" date="2023-07" db="EMBL/GenBank/DDBJ databases">
        <title>30 novel species of actinomycetes from the DSMZ collection.</title>
        <authorList>
            <person name="Nouioui I."/>
        </authorList>
    </citation>
    <scope>NUCLEOTIDE SEQUENCE [LARGE SCALE GENOMIC DNA]</scope>
    <source>
        <strain evidence="2">DSM 44399</strain>
    </source>
</reference>
<proteinExistence type="predicted"/>
<evidence type="ECO:0000313" key="1">
    <source>
        <dbReference type="EMBL" id="MDT0261526.1"/>
    </source>
</evidence>
<sequence length="86" mass="9151">MGTTGKTLFVSMSKGQIQARAKFRDFDGRIRLVAKHGRTRAAAERALKIELTNRQTPGGSSVIAVAANPVRDSSARISVGKKSPGL</sequence>